<evidence type="ECO:0000313" key="1">
    <source>
        <dbReference type="EMBL" id="KAJ3498813.1"/>
    </source>
</evidence>
<protein>
    <submittedName>
        <fullName evidence="1">Uncharacterized protein</fullName>
    </submittedName>
</protein>
<dbReference type="Proteomes" id="UP001148737">
    <property type="component" value="Unassembled WGS sequence"/>
</dbReference>
<reference evidence="1" key="1">
    <citation type="submission" date="2022-07" db="EMBL/GenBank/DDBJ databases">
        <title>Genome Sequence of Lecanicillium saksenae.</title>
        <authorList>
            <person name="Buettner E."/>
        </authorList>
    </citation>
    <scope>NUCLEOTIDE SEQUENCE</scope>
    <source>
        <strain evidence="1">VT-O1</strain>
    </source>
</reference>
<gene>
    <name evidence="1" type="ORF">NLG97_g827</name>
</gene>
<organism evidence="1 2">
    <name type="scientific">Lecanicillium saksenae</name>
    <dbReference type="NCBI Taxonomy" id="468837"/>
    <lineage>
        <taxon>Eukaryota</taxon>
        <taxon>Fungi</taxon>
        <taxon>Dikarya</taxon>
        <taxon>Ascomycota</taxon>
        <taxon>Pezizomycotina</taxon>
        <taxon>Sordariomycetes</taxon>
        <taxon>Hypocreomycetidae</taxon>
        <taxon>Hypocreales</taxon>
        <taxon>Cordycipitaceae</taxon>
        <taxon>Lecanicillium</taxon>
    </lineage>
</organism>
<sequence>MASSQQRITAKDWSATQYLKFEEQRTRPARDLLAQVPLTSPRRIVDLGCGPGNSTALLAAKYPEAAVSGVDSSPNMISKAQEALLAADHHRALDFSVGDLREYRATQPMDLIFSNATFQWLGTNERIKAMRHLIEESLSPGGVLAIQIPDNLDEPSHALMRDTAASGPWAETLAASGPGRTRIQSVQELYDQLIPYCSSLDIWHTVYQHPLDSHGSIVEWLKGTALRAFIDPLADHEREDFLAAYLARIKEAYPASNNGRVLLRFPRLFLVATKIQQVTDP</sequence>
<accession>A0ACC1R640</accession>
<dbReference type="EMBL" id="JANAKD010000033">
    <property type="protein sequence ID" value="KAJ3498813.1"/>
    <property type="molecule type" value="Genomic_DNA"/>
</dbReference>
<name>A0ACC1R640_9HYPO</name>
<proteinExistence type="predicted"/>
<comment type="caution">
    <text evidence="1">The sequence shown here is derived from an EMBL/GenBank/DDBJ whole genome shotgun (WGS) entry which is preliminary data.</text>
</comment>
<keyword evidence="2" id="KW-1185">Reference proteome</keyword>
<evidence type="ECO:0000313" key="2">
    <source>
        <dbReference type="Proteomes" id="UP001148737"/>
    </source>
</evidence>